<dbReference type="PROSITE" id="PS01090">
    <property type="entry name" value="TATD_2"/>
    <property type="match status" value="1"/>
</dbReference>
<dbReference type="InterPro" id="IPR032466">
    <property type="entry name" value="Metal_Hydrolase"/>
</dbReference>
<reference evidence="4" key="1">
    <citation type="submission" date="2019-10" db="EMBL/GenBank/DDBJ databases">
        <authorList>
            <person name="Nor Muhammad N."/>
        </authorList>
    </citation>
    <scope>NUCLEOTIDE SEQUENCE</scope>
</reference>
<feature type="binding site" evidence="2">
    <location>
        <position position="219"/>
    </location>
    <ligand>
        <name>a divalent metal cation</name>
        <dbReference type="ChEBI" id="CHEBI:60240"/>
        <label>1</label>
    </ligand>
</feature>
<dbReference type="EMBL" id="LR726884">
    <property type="protein sequence ID" value="VWO98336.1"/>
    <property type="molecule type" value="Genomic_DNA"/>
</dbReference>
<keyword evidence="2" id="KW-0479">Metal-binding</keyword>
<proteinExistence type="predicted"/>
<gene>
    <name evidence="4" type="primary">A7U5U4</name>
</gene>
<feature type="binding site" evidence="2">
    <location>
        <position position="160"/>
    </location>
    <ligand>
        <name>a divalent metal cation</name>
        <dbReference type="ChEBI" id="CHEBI:60240"/>
        <label>2</label>
    </ligand>
</feature>
<sequence>MGKNKKPSVPHEDHLLLPQHAARPSPSSTPIVDTHTHLLSTYSSYRSKYKQARYATVYDFVRELYNDRGVDAIVDVYCEAPEHKTWKEIADSALTEQGRRELWGGLEYWFVMVQQDVFVRQLKHAVRLGKPLTIHTREAEEDSERILKEHVPKAHRIHIHCYTDSPEWAARMLDHFPNLYIGITGVITYSTNLNTSEVIRRMAASSNEEAPLRILLETDAPFMTPSNIYNSLKNLKGRLPISHSAMIPWTAEFVANVANETATEGGRWDTLRVMRESRENARKMYGV</sequence>
<dbReference type="PANTHER" id="PTHR46363:SF1">
    <property type="entry name" value="DEOXYRIBONUCLEASE TATDN2-RELATED"/>
    <property type="match status" value="1"/>
</dbReference>
<feature type="binding site" evidence="2">
    <location>
        <position position="135"/>
    </location>
    <ligand>
        <name>a divalent metal cation</name>
        <dbReference type="ChEBI" id="CHEBI:60240"/>
        <label>2</label>
    </ligand>
</feature>
<feature type="region of interest" description="Disordered" evidence="3">
    <location>
        <begin position="1"/>
        <end position="30"/>
    </location>
</feature>
<dbReference type="AlphaFoldDB" id="A0A5K1K0G1"/>
<evidence type="ECO:0000313" key="4">
    <source>
        <dbReference type="EMBL" id="VWO98336.1"/>
    </source>
</evidence>
<dbReference type="Gene3D" id="3.20.20.140">
    <property type="entry name" value="Metal-dependent hydrolases"/>
    <property type="match status" value="1"/>
</dbReference>
<dbReference type="GO" id="GO:0046872">
    <property type="term" value="F:metal ion binding"/>
    <property type="evidence" value="ECO:0007669"/>
    <property type="project" value="UniProtKB-KW"/>
</dbReference>
<dbReference type="PIRSF" id="PIRSF005902">
    <property type="entry name" value="DNase_TatD"/>
    <property type="match status" value="1"/>
</dbReference>
<dbReference type="GO" id="GO:0016788">
    <property type="term" value="F:hydrolase activity, acting on ester bonds"/>
    <property type="evidence" value="ECO:0007669"/>
    <property type="project" value="InterPro"/>
</dbReference>
<organism evidence="4">
    <name type="scientific">Ganoderma boninense</name>
    <dbReference type="NCBI Taxonomy" id="34458"/>
    <lineage>
        <taxon>Eukaryota</taxon>
        <taxon>Fungi</taxon>
        <taxon>Dikarya</taxon>
        <taxon>Basidiomycota</taxon>
        <taxon>Agaricomycotina</taxon>
        <taxon>Agaricomycetes</taxon>
        <taxon>Polyporales</taxon>
        <taxon>Polyporaceae</taxon>
        <taxon>Ganoderma</taxon>
    </lineage>
</organism>
<dbReference type="SUPFAM" id="SSF51556">
    <property type="entry name" value="Metallo-dependent hydrolases"/>
    <property type="match status" value="1"/>
</dbReference>
<dbReference type="PANTHER" id="PTHR46363">
    <property type="entry name" value="DEOXYRIBONUCLEASE TATDN2-RELATED"/>
    <property type="match status" value="1"/>
</dbReference>
<evidence type="ECO:0000256" key="2">
    <source>
        <dbReference type="PIRSR" id="PIRSR005902-1"/>
    </source>
</evidence>
<dbReference type="InterPro" id="IPR018228">
    <property type="entry name" value="DNase_TatD-rel_CS"/>
</dbReference>
<accession>A0A5K1K0G1</accession>
<evidence type="ECO:0000256" key="1">
    <source>
        <dbReference type="ARBA" id="ARBA00022801"/>
    </source>
</evidence>
<protein>
    <submittedName>
        <fullName evidence="4">Hsp70</fullName>
    </submittedName>
</protein>
<dbReference type="Pfam" id="PF01026">
    <property type="entry name" value="TatD_DNase"/>
    <property type="match status" value="1"/>
</dbReference>
<name>A0A5K1K0G1_9APHY</name>
<dbReference type="InterPro" id="IPR001130">
    <property type="entry name" value="TatD-like"/>
</dbReference>
<keyword evidence="1" id="KW-0378">Hydrolase</keyword>
<evidence type="ECO:0000256" key="3">
    <source>
        <dbReference type="SAM" id="MobiDB-lite"/>
    </source>
</evidence>